<proteinExistence type="predicted"/>
<keyword evidence="4" id="KW-1185">Reference proteome</keyword>
<protein>
    <recommendedName>
        <fullName evidence="5">Reverse transcriptase domain-containing protein</fullName>
    </recommendedName>
</protein>
<feature type="region of interest" description="Disordered" evidence="2">
    <location>
        <begin position="69"/>
        <end position="95"/>
    </location>
</feature>
<evidence type="ECO:0000256" key="2">
    <source>
        <dbReference type="SAM" id="MobiDB-lite"/>
    </source>
</evidence>
<evidence type="ECO:0000313" key="4">
    <source>
        <dbReference type="Proteomes" id="UP000572817"/>
    </source>
</evidence>
<evidence type="ECO:0000256" key="1">
    <source>
        <dbReference type="SAM" id="Coils"/>
    </source>
</evidence>
<accession>A0A8H4N6X4</accession>
<dbReference type="AlphaFoldDB" id="A0A8H4N6X4"/>
<feature type="coiled-coil region" evidence="1">
    <location>
        <begin position="9"/>
        <end position="43"/>
    </location>
</feature>
<dbReference type="PANTHER" id="PTHR33481:SF1">
    <property type="entry name" value="ENDONUCLEASE_EXONUCLEASE_PHOSPHATASE DOMAIN-CONTAINING PROTEIN-RELATED"/>
    <property type="match status" value="1"/>
</dbReference>
<comment type="caution">
    <text evidence="3">The sequence shown here is derived from an EMBL/GenBank/DDBJ whole genome shotgun (WGS) entry which is preliminary data.</text>
</comment>
<keyword evidence="1" id="KW-0175">Coiled coil</keyword>
<dbReference type="EMBL" id="WWBZ02000010">
    <property type="protein sequence ID" value="KAF4311305.1"/>
    <property type="molecule type" value="Genomic_DNA"/>
</dbReference>
<organism evidence="3 4">
    <name type="scientific">Botryosphaeria dothidea</name>
    <dbReference type="NCBI Taxonomy" id="55169"/>
    <lineage>
        <taxon>Eukaryota</taxon>
        <taxon>Fungi</taxon>
        <taxon>Dikarya</taxon>
        <taxon>Ascomycota</taxon>
        <taxon>Pezizomycotina</taxon>
        <taxon>Dothideomycetes</taxon>
        <taxon>Dothideomycetes incertae sedis</taxon>
        <taxon>Botryosphaeriales</taxon>
        <taxon>Botryosphaeriaceae</taxon>
        <taxon>Botryosphaeria</taxon>
    </lineage>
</organism>
<reference evidence="3" key="1">
    <citation type="submission" date="2020-04" db="EMBL/GenBank/DDBJ databases">
        <title>Genome Assembly and Annotation of Botryosphaeria dothidea sdau 11-99, a Latent Pathogen of Apple Fruit Ring Rot in China.</title>
        <authorList>
            <person name="Yu C."/>
            <person name="Diao Y."/>
            <person name="Lu Q."/>
            <person name="Zhao J."/>
            <person name="Cui S."/>
            <person name="Peng C."/>
            <person name="He B."/>
            <person name="Liu H."/>
        </authorList>
    </citation>
    <scope>NUCLEOTIDE SEQUENCE [LARGE SCALE GENOMIC DNA]</scope>
    <source>
        <strain evidence="3">Sdau11-99</strain>
    </source>
</reference>
<dbReference type="OrthoDB" id="3942868at2759"/>
<dbReference type="PANTHER" id="PTHR33481">
    <property type="entry name" value="REVERSE TRANSCRIPTASE"/>
    <property type="match status" value="1"/>
</dbReference>
<evidence type="ECO:0000313" key="3">
    <source>
        <dbReference type="EMBL" id="KAF4311305.1"/>
    </source>
</evidence>
<sequence length="549" mass="60836">MIYAQGEQIKDQRKAMAALTGALKELAQDLKETKSEQARFTREAGEIKAKLAKAQTSQGKQSYSAVVGMQQRPAATHPTPPRAQGPAKVRAGEETRTVTVDVTRVKGERNNLNEVKTAIESGLGHYEVTKGITLSFIRPRGENTVDLVFNTEAEAQKARQHPRWLQTAMPGARARGETWFPIKCDSVSRYMVLNQETANERTIRKGILDEFRKDNSNNNVDCTARKAVWLSKVDSGKATGSLVIWLAKKEAAQYLLASGSVRFRVSAAYCTEFQAREDRDIKYPGLPQGSPLSLILYILYNAGLVEGPINKEQGTLGFVDDYTAWVTGPSARKSGVTFEAEKTKLIHFTRSAARYDSPAKALSFQGQEIHPSKAVKILGVVLDKKLKMDNHVAKVTTKAFKQCLAIKRLKGVRPRAMRQLYNATVVPITDYAASAWYGPSMYGVGRLLSMVDRVQRLGAQIITRAFKKVALPVLESEAGLSPVEFRLKRKVGKHLAGLFSLPEGNPATRCARALRSQGGTWQSPLRHTWNEFAELVRPREAPKMETILP</sequence>
<dbReference type="Proteomes" id="UP000572817">
    <property type="component" value="Unassembled WGS sequence"/>
</dbReference>
<evidence type="ECO:0008006" key="5">
    <source>
        <dbReference type="Google" id="ProtNLM"/>
    </source>
</evidence>
<name>A0A8H4N6X4_9PEZI</name>
<gene>
    <name evidence="3" type="ORF">GTA08_BOTSDO13057</name>
</gene>